<reference evidence="4 5" key="1">
    <citation type="submission" date="2023-10" db="EMBL/GenBank/DDBJ databases">
        <title>Comparative genomics analysis reveals potential genetic determinants of host preference in Cryptosporidium xiaoi.</title>
        <authorList>
            <person name="Xiao L."/>
            <person name="Li J."/>
        </authorList>
    </citation>
    <scope>NUCLEOTIDE SEQUENCE [LARGE SCALE GENOMIC DNA]</scope>
    <source>
        <strain evidence="4 5">52996</strain>
    </source>
</reference>
<dbReference type="EMBL" id="JAWDEY010000005">
    <property type="protein sequence ID" value="KAK6590661.1"/>
    <property type="molecule type" value="Genomic_DNA"/>
</dbReference>
<protein>
    <recommendedName>
        <fullName evidence="3">C2 NT-type domain-containing protein</fullName>
    </recommendedName>
</protein>
<name>A0AAV9Y156_9CRYT</name>
<feature type="domain" description="C2 NT-type" evidence="3">
    <location>
        <begin position="7"/>
        <end position="162"/>
    </location>
</feature>
<dbReference type="AlphaFoldDB" id="A0AAV9Y156"/>
<organism evidence="4 5">
    <name type="scientific">Cryptosporidium xiaoi</name>
    <dbReference type="NCBI Taxonomy" id="659607"/>
    <lineage>
        <taxon>Eukaryota</taxon>
        <taxon>Sar</taxon>
        <taxon>Alveolata</taxon>
        <taxon>Apicomplexa</taxon>
        <taxon>Conoidasida</taxon>
        <taxon>Coccidia</taxon>
        <taxon>Eucoccidiorida</taxon>
        <taxon>Eimeriorina</taxon>
        <taxon>Cryptosporidiidae</taxon>
        <taxon>Cryptosporidium</taxon>
    </lineage>
</organism>
<feature type="coiled-coil region" evidence="1">
    <location>
        <begin position="452"/>
        <end position="501"/>
    </location>
</feature>
<evidence type="ECO:0000313" key="5">
    <source>
        <dbReference type="Proteomes" id="UP001311799"/>
    </source>
</evidence>
<evidence type="ECO:0000313" key="4">
    <source>
        <dbReference type="EMBL" id="KAK6590661.1"/>
    </source>
</evidence>
<accession>A0AAV9Y156</accession>
<feature type="region of interest" description="Disordered" evidence="2">
    <location>
        <begin position="314"/>
        <end position="355"/>
    </location>
</feature>
<evidence type="ECO:0000259" key="3">
    <source>
        <dbReference type="PROSITE" id="PS51840"/>
    </source>
</evidence>
<comment type="caution">
    <text evidence="4">The sequence shown here is derived from an EMBL/GenBank/DDBJ whole genome shotgun (WGS) entry which is preliminary data.</text>
</comment>
<dbReference type="InterPro" id="IPR019448">
    <property type="entry name" value="NT-C2"/>
</dbReference>
<gene>
    <name evidence="4" type="ORF">RS030_142235</name>
</gene>
<dbReference type="Proteomes" id="UP001311799">
    <property type="component" value="Unassembled WGS sequence"/>
</dbReference>
<sequence>MKLVRAVRHIGQNAEKFRFDLRIENLHVYLHEECDISIDWVRGPKRISGKESVSCVNGNIIHPFYQSMVLIATLFQKSNKSSKAKQRDEIFLPKDSRLVVYGKYKENPMPTIIGEVPLELSRYANNLKLGENADGDQTHIEIPLIKCSDPNSYIEAYISCISLGEVSEGFDDTASMMSGFTTVYSEIGEFQIKTSETKLGIENTTSLFNLGDTKKTLDSEKNKKFPSEHTLGIPMFSIREDAEFQTENVKETEEMTETGTVVDVDIHVNGEVTACSGKNTNKNREILTTSTNNYSIPSYYPNPIINNTECRYNENSSEITGDSSERINNNDINTSKNLNSSKNRTNGGNSLSKSSSSFDILTQRLYMEQEEYKRKINEYNMEIKSLKQQLQIYSEQEKNWKQREADLMNEIRQLRTNDDSELLTDKDENSINIDNNAVKSQKLVDLNDYCLLQQEVSELTGVRDELRRLRESEKYNYEKYISNLENQLDDIKKQLDYYQKTGKIQDEIEAELFSIPKNNHYYHGSFSTANSHVSDVELNKQQFILKINSSENFDDRKISKENNRDSDSNIKFSYCYDEIEKELISTKLALAQTETNYQIEINNLKNKIDKQKKQLLSYSSYVGNLEVINADLKYGLKGINLPNDNCGDENEIQPKYGNNSENKSKNGASTIHSYWKTIKQRIKQ</sequence>
<evidence type="ECO:0000256" key="2">
    <source>
        <dbReference type="SAM" id="MobiDB-lite"/>
    </source>
</evidence>
<proteinExistence type="predicted"/>
<feature type="compositionally biased region" description="Polar residues" evidence="2">
    <location>
        <begin position="314"/>
        <end position="349"/>
    </location>
</feature>
<dbReference type="PROSITE" id="PS51840">
    <property type="entry name" value="C2_NT"/>
    <property type="match status" value="1"/>
</dbReference>
<keyword evidence="1" id="KW-0175">Coiled coil</keyword>
<evidence type="ECO:0000256" key="1">
    <source>
        <dbReference type="SAM" id="Coils"/>
    </source>
</evidence>
<keyword evidence="5" id="KW-1185">Reference proteome</keyword>
<dbReference type="Pfam" id="PF10358">
    <property type="entry name" value="NT-C2"/>
    <property type="match status" value="1"/>
</dbReference>
<feature type="coiled-coil region" evidence="1">
    <location>
        <begin position="369"/>
        <end position="417"/>
    </location>
</feature>
<feature type="coiled-coil region" evidence="1">
    <location>
        <begin position="576"/>
        <end position="614"/>
    </location>
</feature>